<dbReference type="InterPro" id="IPR041110">
    <property type="entry name" value="PBECR2"/>
</dbReference>
<evidence type="ECO:0000259" key="3">
    <source>
        <dbReference type="Pfam" id="PF18810"/>
    </source>
</evidence>
<evidence type="ECO:0000256" key="1">
    <source>
        <dbReference type="SAM" id="MobiDB-lite"/>
    </source>
</evidence>
<accession>A0A418WU69</accession>
<sequence length="415" mass="46988">MAIEGVSLPFQEAIDFFQRKVDLPTRKWDDLRHQAHARAFSVAGVVQADMLADFRAAVDKAVTKGVSLQEFQKDFDNIVARTGWQFYARGKTDAERRAWRARLIYKTNLRTSYMAGRYAQMTDPDVLKYRPYWQYRHNDSRYPRPHHVAWNGQCLAADDPWWKTHFPPNGWGCNCDVVALSKRQLTALGKSGPDKAPYERPIETVDPRTGQPETRYPGIDRGWEYNVGEASLKGVVPVELQAPLSPLTPPPAPAKLPLLRPAQAVPASRVLPAGRPDQEYVESFLKEFGADLATPVEWRDPSGGIIGIDKSLFEQRGPNGAVYGFKSMKRDRGLYTLLLADAIKDPDEIWAEWVAVASGVALRRSYLKRVLLPNGKTLFVRFEWSPRGWFGITGFDTTETYVEQFRRGALLYASK</sequence>
<dbReference type="EMBL" id="QYUK01000008">
    <property type="protein sequence ID" value="RJF94813.1"/>
    <property type="molecule type" value="Genomic_DNA"/>
</dbReference>
<evidence type="ECO:0000313" key="4">
    <source>
        <dbReference type="EMBL" id="RJF94813.1"/>
    </source>
</evidence>
<gene>
    <name evidence="4" type="ORF">D3874_03075</name>
</gene>
<reference evidence="4 5" key="1">
    <citation type="submission" date="2018-09" db="EMBL/GenBank/DDBJ databases">
        <authorList>
            <person name="Zhu H."/>
        </authorList>
    </citation>
    <scope>NUCLEOTIDE SEQUENCE [LARGE SCALE GENOMIC DNA]</scope>
    <source>
        <strain evidence="4 5">K1W22B-8</strain>
    </source>
</reference>
<feature type="region of interest" description="Disordered" evidence="1">
    <location>
        <begin position="190"/>
        <end position="217"/>
    </location>
</feature>
<dbReference type="Pfam" id="PF04233">
    <property type="entry name" value="Phage_Mu_F"/>
    <property type="match status" value="1"/>
</dbReference>
<evidence type="ECO:0008006" key="6">
    <source>
        <dbReference type="Google" id="ProtNLM"/>
    </source>
</evidence>
<proteinExistence type="predicted"/>
<comment type="caution">
    <text evidence="4">The sequence shown here is derived from an EMBL/GenBank/DDBJ whole genome shotgun (WGS) entry which is preliminary data.</text>
</comment>
<evidence type="ECO:0000313" key="5">
    <source>
        <dbReference type="Proteomes" id="UP000284605"/>
    </source>
</evidence>
<keyword evidence="5" id="KW-1185">Reference proteome</keyword>
<dbReference type="OrthoDB" id="9813502at2"/>
<dbReference type="AlphaFoldDB" id="A0A418WU69"/>
<feature type="compositionally biased region" description="Basic and acidic residues" evidence="1">
    <location>
        <begin position="192"/>
        <end position="206"/>
    </location>
</feature>
<protein>
    <recommendedName>
        <fullName evidence="6">Phage head morphogenesis domain-containing protein</fullName>
    </recommendedName>
</protein>
<name>A0A418WU69_9PROT</name>
<feature type="domain" description="Phage-Barnase-EndoU-ColicinE5/D-RelE like nuclease 2" evidence="3">
    <location>
        <begin position="284"/>
        <end position="412"/>
    </location>
</feature>
<organism evidence="4 5">
    <name type="scientific">Oleomonas cavernae</name>
    <dbReference type="NCBI Taxonomy" id="2320859"/>
    <lineage>
        <taxon>Bacteria</taxon>
        <taxon>Pseudomonadati</taxon>
        <taxon>Pseudomonadota</taxon>
        <taxon>Alphaproteobacteria</taxon>
        <taxon>Acetobacterales</taxon>
        <taxon>Acetobacteraceae</taxon>
        <taxon>Oleomonas</taxon>
    </lineage>
</organism>
<dbReference type="InterPro" id="IPR006528">
    <property type="entry name" value="Phage_head_morphogenesis_dom"/>
</dbReference>
<dbReference type="Proteomes" id="UP000284605">
    <property type="component" value="Unassembled WGS sequence"/>
</dbReference>
<evidence type="ECO:0000259" key="2">
    <source>
        <dbReference type="Pfam" id="PF04233"/>
    </source>
</evidence>
<feature type="domain" description="Phage head morphogenesis" evidence="2">
    <location>
        <begin position="54"/>
        <end position="177"/>
    </location>
</feature>
<dbReference type="RefSeq" id="WP_119776353.1">
    <property type="nucleotide sequence ID" value="NZ_QYUK01000008.1"/>
</dbReference>
<dbReference type="Pfam" id="PF18810">
    <property type="entry name" value="PBECR2"/>
    <property type="match status" value="1"/>
</dbReference>